<sequence>MTAFSLEVRVEARRSSSVSGEPWSRSVTDHESEPGRTLQEWTCRFWVLQPEVKQTPTHFRLDPQAEMEEQISRTKILPDCLSLIRTSWSGTGRTWSCEVTSDLMLSARKLHIQSGVCGRSSGEPGRKAPVLFSSDGPAGCISSLGNQGNVWTLGSVGPTSKRTLNEGFRAAQRILVPQL</sequence>
<protein>
    <submittedName>
        <fullName evidence="1">PPUP7314</fullName>
    </submittedName>
</protein>
<dbReference type="EMBL" id="GBYX01474536">
    <property type="protein sequence ID" value="JAO07128.1"/>
    <property type="molecule type" value="Transcribed_RNA"/>
</dbReference>
<accession>A0A0S7ETI2</accession>
<evidence type="ECO:0000313" key="1">
    <source>
        <dbReference type="EMBL" id="JAO07128.1"/>
    </source>
</evidence>
<reference evidence="1" key="1">
    <citation type="submission" date="2014-12" db="EMBL/GenBank/DDBJ databases">
        <title>Parallel Evolution in Life History Adaptation Evident in the Tissue-Specific Poeciliopsis prolifica transcriptome.</title>
        <authorList>
            <person name="Jue N.K."/>
            <person name="Foley R.J."/>
            <person name="Obergfell C."/>
            <person name="Reznick D.N."/>
            <person name="O'Neill R.J."/>
            <person name="O'Neill M.J."/>
        </authorList>
    </citation>
    <scope>NUCLEOTIDE SEQUENCE</scope>
</reference>
<dbReference type="AlphaFoldDB" id="A0A0S7ETI2"/>
<proteinExistence type="predicted"/>
<gene>
    <name evidence="1" type="primary">PPUP7314</name>
</gene>
<feature type="non-terminal residue" evidence="1">
    <location>
        <position position="179"/>
    </location>
</feature>
<organism evidence="1">
    <name type="scientific">Poeciliopsis prolifica</name>
    <name type="common">blackstripe livebearer</name>
    <dbReference type="NCBI Taxonomy" id="188132"/>
    <lineage>
        <taxon>Eukaryota</taxon>
        <taxon>Metazoa</taxon>
        <taxon>Chordata</taxon>
        <taxon>Craniata</taxon>
        <taxon>Vertebrata</taxon>
        <taxon>Euteleostomi</taxon>
        <taxon>Actinopterygii</taxon>
        <taxon>Neopterygii</taxon>
        <taxon>Teleostei</taxon>
        <taxon>Neoteleostei</taxon>
        <taxon>Acanthomorphata</taxon>
        <taxon>Ovalentaria</taxon>
        <taxon>Atherinomorphae</taxon>
        <taxon>Cyprinodontiformes</taxon>
        <taxon>Poeciliidae</taxon>
        <taxon>Poeciliinae</taxon>
        <taxon>Poeciliopsis</taxon>
    </lineage>
</organism>
<name>A0A0S7ETI2_9TELE</name>